<dbReference type="RefSeq" id="XP_018024398.1">
    <property type="nucleotide sequence ID" value="XM_018168909.2"/>
</dbReference>
<dbReference type="CTD" id="60561"/>
<dbReference type="KEGG" id="hazt:108680136"/>
<dbReference type="GO" id="GO:0006890">
    <property type="term" value="P:retrograde vesicle-mediated transport, Golgi to endoplasmic reticulum"/>
    <property type="evidence" value="ECO:0007669"/>
    <property type="project" value="InterPro"/>
</dbReference>
<dbReference type="OMA" id="DARCSEY"/>
<dbReference type="GO" id="GO:0060628">
    <property type="term" value="P:regulation of ER to Golgi vesicle-mediated transport"/>
    <property type="evidence" value="ECO:0007669"/>
    <property type="project" value="TreeGrafter"/>
</dbReference>
<dbReference type="InterPro" id="IPR042042">
    <property type="entry name" value="Tip20p_domB"/>
</dbReference>
<evidence type="ECO:0000256" key="2">
    <source>
        <dbReference type="SAM" id="MobiDB-lite"/>
    </source>
</evidence>
<name>A0A8B7PE57_HYAAZ</name>
<dbReference type="OrthoDB" id="2189254at2759"/>
<dbReference type="GeneID" id="108680136"/>
<dbReference type="GO" id="GO:0006888">
    <property type="term" value="P:endoplasmic reticulum to Golgi vesicle-mediated transport"/>
    <property type="evidence" value="ECO:0007669"/>
    <property type="project" value="InterPro"/>
</dbReference>
<protein>
    <submittedName>
        <fullName evidence="4">RAD50-interacting protein 1 isoform X1</fullName>
    </submittedName>
</protein>
<dbReference type="PANTHER" id="PTHR13520">
    <property type="entry name" value="RAD50-INTERACTING PROTEIN 1 RINT-1"/>
    <property type="match status" value="1"/>
</dbReference>
<reference evidence="4" key="1">
    <citation type="submission" date="2025-08" db="UniProtKB">
        <authorList>
            <consortium name="RefSeq"/>
        </authorList>
    </citation>
    <scope>IDENTIFICATION</scope>
    <source>
        <tissue evidence="4">Whole organism</tissue>
    </source>
</reference>
<feature type="coiled-coil region" evidence="1">
    <location>
        <begin position="74"/>
        <end position="101"/>
    </location>
</feature>
<keyword evidence="3" id="KW-1185">Reference proteome</keyword>
<dbReference type="Gene3D" id="1.20.58.670">
    <property type="entry name" value="Dsl1p vesicle tethering complex, Tip20p subunit, domain D"/>
    <property type="match status" value="1"/>
</dbReference>
<dbReference type="Proteomes" id="UP000694843">
    <property type="component" value="Unplaced"/>
</dbReference>
<evidence type="ECO:0000256" key="1">
    <source>
        <dbReference type="SAM" id="Coils"/>
    </source>
</evidence>
<evidence type="ECO:0000313" key="4">
    <source>
        <dbReference type="RefSeq" id="XP_018024398.1"/>
    </source>
</evidence>
<evidence type="ECO:0000313" key="3">
    <source>
        <dbReference type="Proteomes" id="UP000694843"/>
    </source>
</evidence>
<keyword evidence="1" id="KW-0175">Coiled coil</keyword>
<dbReference type="InterPro" id="IPR007528">
    <property type="entry name" value="RINT1_Tip20"/>
</dbReference>
<gene>
    <name evidence="4" type="primary">LOC108680136</name>
</gene>
<proteinExistence type="predicted"/>
<dbReference type="Pfam" id="PF04437">
    <property type="entry name" value="RINT1_TIP1"/>
    <property type="match status" value="1"/>
</dbReference>
<dbReference type="AlphaFoldDB" id="A0A8B7PE57"/>
<feature type="compositionally biased region" description="Low complexity" evidence="2">
    <location>
        <begin position="277"/>
        <end position="306"/>
    </location>
</feature>
<dbReference type="PANTHER" id="PTHR13520:SF0">
    <property type="entry name" value="RAD50-INTERACTING PROTEIN 1"/>
    <property type="match status" value="1"/>
</dbReference>
<sequence length="828" mass="92636">MASPSLNLGVVGAEVAKQAKKEAVTQINLLLGKDAKKLSSISEVVQLFSNTKVDMEKKLEFVSNAAPDHISTAVLEAEQQLSKSEELCNEAEEILKDVSIQKEKVSGLLGSVEGELELMLQMDAVHCYQAWVKSIQEISSDMTGMMSGGSDDGSALLSRYSELQDILLHVSGRTACSNLERFMLDTLTYWHNRLVQTYSQEFDEVLQSLKYPFISTNTTVLQADPDPGQIKKLQELTSHLLQLNEKPLTLVSKQDVNFDQKRGSPLWKDTLDPAKNSTNLSLSSNSESLSTNDSMFSATSQSPSKSPSKDDQPALVADFEPLLTPLKLLVKPLEVRFAYHFSGNKKTNSVAHPEWCLTRVLSWISSHSFFLNRYIQPVLDEHKLNHVKAQTELSRALVKLTVQKLAADLSTIMTDEDLFCHSLQEVLSFEQELRLSCGYPASQPSVLLVLTQPQVLKHWVSLERKFAVAVMDELVGSPEAWCCLEEGDGWSACGEQLITLLLAVTDRYKALPQPGHRLQFLEVQLELLDEYRVRCVQVSRELQAEPVTSHYPSILSTLHTLISTLEEWGDMPFFLELGVYRAQQRELDLAMEHGSAPSVPLTTVAEAAACSVFDDCVLLYKHVQDEMLATLVQHLMTLLRARFMPYRRDKWFIEPNKSGSSIRCSDVSASFCPLLEVLARQLHSLRRVLAPELFTELWHRLTDLLDKFLFEELVLQNHFSDVGCAQLQFDMTKALFPMFIEFTSKPEYHFPMVKESLTLLTLPLAPALLLRDTLRQTLLSSTGQAGRSAADVPSVVTPEAALTDHGISRISPEDALIILNARNSISTL</sequence>
<dbReference type="GO" id="GO:0070939">
    <property type="term" value="C:Dsl1/NZR complex"/>
    <property type="evidence" value="ECO:0007669"/>
    <property type="project" value="InterPro"/>
</dbReference>
<feature type="region of interest" description="Disordered" evidence="2">
    <location>
        <begin position="277"/>
        <end position="313"/>
    </location>
</feature>
<dbReference type="InterPro" id="IPR042044">
    <property type="entry name" value="EXOC6PINT-1/Sec15/Tip20_C_dom2"/>
</dbReference>
<dbReference type="PROSITE" id="PS51386">
    <property type="entry name" value="RINT1_TIP20"/>
    <property type="match status" value="1"/>
</dbReference>
<accession>A0A8B7PE57</accession>
<organism evidence="3 4">
    <name type="scientific">Hyalella azteca</name>
    <name type="common">Amphipod</name>
    <dbReference type="NCBI Taxonomy" id="294128"/>
    <lineage>
        <taxon>Eukaryota</taxon>
        <taxon>Metazoa</taxon>
        <taxon>Ecdysozoa</taxon>
        <taxon>Arthropoda</taxon>
        <taxon>Crustacea</taxon>
        <taxon>Multicrustacea</taxon>
        <taxon>Malacostraca</taxon>
        <taxon>Eumalacostraca</taxon>
        <taxon>Peracarida</taxon>
        <taxon>Amphipoda</taxon>
        <taxon>Senticaudata</taxon>
        <taxon>Talitrida</taxon>
        <taxon>Talitroidea</taxon>
        <taxon>Hyalellidae</taxon>
        <taxon>Hyalella</taxon>
    </lineage>
</organism>
<dbReference type="Gene3D" id="1.20.58.1420">
    <property type="entry name" value="Dsl1p vesicle tethering complex, Tip20p subunit, domain B"/>
    <property type="match status" value="1"/>
</dbReference>